<feature type="active site" description="For OMPdecase activity" evidence="8">
    <location>
        <position position="69"/>
    </location>
</feature>
<evidence type="ECO:0000256" key="9">
    <source>
        <dbReference type="PIRSR" id="PIRSR614732-2"/>
    </source>
</evidence>
<comment type="pathway">
    <text evidence="2 7 10">Pyrimidine metabolism; UMP biosynthesis via de novo pathway; UMP from orotate: step 2/2.</text>
</comment>
<dbReference type="PANTHER" id="PTHR32119">
    <property type="entry name" value="OROTIDINE 5'-PHOSPHATE DECARBOXYLASE"/>
    <property type="match status" value="1"/>
</dbReference>
<comment type="similarity">
    <text evidence="7">Belongs to the OMP decarboxylase family. Type 1 subfamily.</text>
</comment>
<keyword evidence="4 7" id="KW-0665">Pyrimidine biosynthesis</keyword>
<keyword evidence="13" id="KW-1185">Reference proteome</keyword>
<feature type="binding site" evidence="7 9">
    <location>
        <position position="219"/>
    </location>
    <ligand>
        <name>substrate</name>
    </ligand>
</feature>
<feature type="binding site" evidence="7 9">
    <location>
        <position position="37"/>
    </location>
    <ligand>
        <name>substrate</name>
    </ligand>
</feature>
<dbReference type="GO" id="GO:0006207">
    <property type="term" value="P:'de novo' pyrimidine nucleobase biosynthetic process"/>
    <property type="evidence" value="ECO:0007669"/>
    <property type="project" value="InterPro"/>
</dbReference>
<organism evidence="12 13">
    <name type="scientific">Hyalangium minutum</name>
    <dbReference type="NCBI Taxonomy" id="394096"/>
    <lineage>
        <taxon>Bacteria</taxon>
        <taxon>Pseudomonadati</taxon>
        <taxon>Myxococcota</taxon>
        <taxon>Myxococcia</taxon>
        <taxon>Myxococcales</taxon>
        <taxon>Cystobacterineae</taxon>
        <taxon>Archangiaceae</taxon>
        <taxon>Hyalangium</taxon>
    </lineage>
</organism>
<dbReference type="AlphaFoldDB" id="A0A085WHL3"/>
<dbReference type="NCBIfam" id="TIGR01740">
    <property type="entry name" value="pyrF"/>
    <property type="match status" value="1"/>
</dbReference>
<dbReference type="HAMAP" id="MF_01200_B">
    <property type="entry name" value="OMPdecase_type1_B"/>
    <property type="match status" value="1"/>
</dbReference>
<feature type="domain" description="Orotidine 5'-phosphate decarboxylase" evidence="11">
    <location>
        <begin position="10"/>
        <end position="234"/>
    </location>
</feature>
<dbReference type="GO" id="GO:0004590">
    <property type="term" value="F:orotidine-5'-phosphate decarboxylase activity"/>
    <property type="evidence" value="ECO:0007669"/>
    <property type="project" value="UniProtKB-UniRule"/>
</dbReference>
<evidence type="ECO:0000313" key="12">
    <source>
        <dbReference type="EMBL" id="KFE67176.1"/>
    </source>
</evidence>
<comment type="catalytic activity">
    <reaction evidence="6 7 10">
        <text>orotidine 5'-phosphate + H(+) = UMP + CO2</text>
        <dbReference type="Rhea" id="RHEA:11596"/>
        <dbReference type="ChEBI" id="CHEBI:15378"/>
        <dbReference type="ChEBI" id="CHEBI:16526"/>
        <dbReference type="ChEBI" id="CHEBI:57538"/>
        <dbReference type="ChEBI" id="CHEBI:57865"/>
        <dbReference type="EC" id="4.1.1.23"/>
    </reaction>
</comment>
<dbReference type="Gene3D" id="3.20.20.70">
    <property type="entry name" value="Aldolase class I"/>
    <property type="match status" value="1"/>
</dbReference>
<dbReference type="NCBIfam" id="NF001273">
    <property type="entry name" value="PRK00230.1"/>
    <property type="match status" value="1"/>
</dbReference>
<evidence type="ECO:0000256" key="1">
    <source>
        <dbReference type="ARBA" id="ARBA00002356"/>
    </source>
</evidence>
<evidence type="ECO:0000256" key="4">
    <source>
        <dbReference type="ARBA" id="ARBA00022975"/>
    </source>
</evidence>
<feature type="binding site" evidence="7 9">
    <location>
        <position position="198"/>
    </location>
    <ligand>
        <name>substrate</name>
    </ligand>
</feature>
<gene>
    <name evidence="7" type="primary">pyrF</name>
    <name evidence="12" type="ORF">DB31_8529</name>
</gene>
<evidence type="ECO:0000256" key="5">
    <source>
        <dbReference type="ARBA" id="ARBA00023239"/>
    </source>
</evidence>
<comment type="subunit">
    <text evidence="7">Homodimer.</text>
</comment>
<dbReference type="OrthoDB" id="9806203at2"/>
<dbReference type="PATRIC" id="fig|394096.3.peg.4570"/>
<evidence type="ECO:0000256" key="8">
    <source>
        <dbReference type="PIRSR" id="PIRSR614732-1"/>
    </source>
</evidence>
<evidence type="ECO:0000256" key="7">
    <source>
        <dbReference type="HAMAP-Rule" id="MF_01200"/>
    </source>
</evidence>
<feature type="binding site" evidence="7 9">
    <location>
        <position position="16"/>
    </location>
    <ligand>
        <name>substrate</name>
    </ligand>
</feature>
<keyword evidence="5 7" id="KW-0456">Lyase</keyword>
<dbReference type="UniPathway" id="UPA00070">
    <property type="reaction ID" value="UER00120"/>
</dbReference>
<comment type="caution">
    <text evidence="12">The sequence shown here is derived from an EMBL/GenBank/DDBJ whole genome shotgun (WGS) entry which is preliminary data.</text>
</comment>
<protein>
    <recommendedName>
        <fullName evidence="7">Orotidine 5'-phosphate decarboxylase</fullName>
        <ecNumber evidence="7">4.1.1.23</ecNumber>
    </recommendedName>
    <alternativeName>
        <fullName evidence="7">OMP decarboxylase</fullName>
        <shortName evidence="7">OMPDCase</shortName>
        <shortName evidence="7">OMPdecase</shortName>
    </alternativeName>
</protein>
<reference evidence="12 13" key="1">
    <citation type="submission" date="2014-04" db="EMBL/GenBank/DDBJ databases">
        <title>Genome assembly of Hyalangium minutum DSM 14724.</title>
        <authorList>
            <person name="Sharma G."/>
            <person name="Subramanian S."/>
        </authorList>
    </citation>
    <scope>NUCLEOTIDE SEQUENCE [LARGE SCALE GENOMIC DNA]</scope>
    <source>
        <strain evidence="12 13">DSM 14724</strain>
    </source>
</reference>
<feature type="binding site" evidence="7 9">
    <location>
        <position position="189"/>
    </location>
    <ligand>
        <name>substrate</name>
    </ligand>
</feature>
<proteinExistence type="inferred from homology"/>
<feature type="active site" description="For OMPdecase activity" evidence="8">
    <location>
        <position position="66"/>
    </location>
</feature>
<evidence type="ECO:0000256" key="3">
    <source>
        <dbReference type="ARBA" id="ARBA00022793"/>
    </source>
</evidence>
<dbReference type="InterPro" id="IPR018089">
    <property type="entry name" value="OMPdecase_AS"/>
</dbReference>
<feature type="active site" description="For OMPdecase activity" evidence="8">
    <location>
        <position position="64"/>
    </location>
</feature>
<evidence type="ECO:0000313" key="13">
    <source>
        <dbReference type="Proteomes" id="UP000028725"/>
    </source>
</evidence>
<evidence type="ECO:0000256" key="10">
    <source>
        <dbReference type="RuleBase" id="RU000512"/>
    </source>
</evidence>
<dbReference type="SUPFAM" id="SSF51366">
    <property type="entry name" value="Ribulose-phoshate binding barrel"/>
    <property type="match status" value="1"/>
</dbReference>
<evidence type="ECO:0000256" key="2">
    <source>
        <dbReference type="ARBA" id="ARBA00004861"/>
    </source>
</evidence>
<feature type="active site" description="Proton donor" evidence="7">
    <location>
        <position position="66"/>
    </location>
</feature>
<evidence type="ECO:0000256" key="6">
    <source>
        <dbReference type="ARBA" id="ARBA00049157"/>
    </source>
</evidence>
<dbReference type="InterPro" id="IPR047596">
    <property type="entry name" value="OMPdecase_bac"/>
</dbReference>
<dbReference type="GO" id="GO:0005829">
    <property type="term" value="C:cytosol"/>
    <property type="evidence" value="ECO:0007669"/>
    <property type="project" value="TreeGrafter"/>
</dbReference>
<dbReference type="Pfam" id="PF00215">
    <property type="entry name" value="OMPdecase"/>
    <property type="match status" value="1"/>
</dbReference>
<dbReference type="Proteomes" id="UP000028725">
    <property type="component" value="Unassembled WGS sequence"/>
</dbReference>
<dbReference type="InterPro" id="IPR014732">
    <property type="entry name" value="OMPdecase"/>
</dbReference>
<dbReference type="InterPro" id="IPR013785">
    <property type="entry name" value="Aldolase_TIM"/>
</dbReference>
<dbReference type="PANTHER" id="PTHR32119:SF2">
    <property type="entry name" value="OROTIDINE 5'-PHOSPHATE DECARBOXYLASE"/>
    <property type="match status" value="1"/>
</dbReference>
<dbReference type="GO" id="GO:0044205">
    <property type="term" value="P:'de novo' UMP biosynthetic process"/>
    <property type="evidence" value="ECO:0007669"/>
    <property type="project" value="UniProtKB-UniRule"/>
</dbReference>
<dbReference type="SMART" id="SM00934">
    <property type="entry name" value="OMPdecase"/>
    <property type="match status" value="1"/>
</dbReference>
<dbReference type="RefSeq" id="WP_052420165.1">
    <property type="nucleotide sequence ID" value="NZ_JMCB01000008.1"/>
</dbReference>
<dbReference type="InterPro" id="IPR011060">
    <property type="entry name" value="RibuloseP-bd_barrel"/>
</dbReference>
<dbReference type="CDD" id="cd04725">
    <property type="entry name" value="OMP_decarboxylase_like"/>
    <property type="match status" value="1"/>
</dbReference>
<sequence>MSQAVAARERLALAADLPLEQGLALYSTVAPHVGYAKVGLSLFVEHGPAAVAAFQKLGARVFLDLKLHDIPNTVELAAARAGALGVALLTVHAAGGEAMLKAAVKGAREGAKAQGHAAPKVLAVTVLTSLSAEDVTSIGFTGTPEAAAQRLAQLAVKAGVDGLVCSPREAEGLRRLLGPSPFLCTPGIRPAGAEKGDQARAETPAFAIRAGADLLVVGRPVHTAADPVAAARAIAEEVSSA</sequence>
<comment type="function">
    <text evidence="1 7">Catalyzes the decarboxylation of orotidine 5'-monophosphate (OMP) to uridine 5'-monophosphate (UMP).</text>
</comment>
<evidence type="ECO:0000259" key="11">
    <source>
        <dbReference type="SMART" id="SM00934"/>
    </source>
</evidence>
<dbReference type="EMBL" id="JMCB01000008">
    <property type="protein sequence ID" value="KFE67176.1"/>
    <property type="molecule type" value="Genomic_DNA"/>
</dbReference>
<dbReference type="InterPro" id="IPR001754">
    <property type="entry name" value="OMPdeCOase_dom"/>
</dbReference>
<accession>A0A085WHL3</accession>
<dbReference type="PROSITE" id="PS00156">
    <property type="entry name" value="OMPDECASE"/>
    <property type="match status" value="1"/>
</dbReference>
<feature type="binding site" evidence="7 9">
    <location>
        <position position="218"/>
    </location>
    <ligand>
        <name>substrate</name>
    </ligand>
</feature>
<name>A0A085WHL3_9BACT</name>
<dbReference type="STRING" id="394096.DB31_8529"/>
<feature type="binding site" evidence="7">
    <location>
        <begin position="64"/>
        <end position="73"/>
    </location>
    <ligand>
        <name>substrate</name>
    </ligand>
</feature>
<dbReference type="EC" id="4.1.1.23" evidence="7"/>
<feature type="binding site" evidence="7 9">
    <location>
        <position position="128"/>
    </location>
    <ligand>
        <name>substrate</name>
    </ligand>
</feature>
<keyword evidence="3 7" id="KW-0210">Decarboxylase</keyword>